<gene>
    <name evidence="1" type="ORF">OBE_11708</name>
</gene>
<dbReference type="AlphaFoldDB" id="K1SMR1"/>
<feature type="non-terminal residue" evidence="1">
    <location>
        <position position="1"/>
    </location>
</feature>
<dbReference type="EMBL" id="AJWZ01008074">
    <property type="protein sequence ID" value="EKC55140.1"/>
    <property type="molecule type" value="Genomic_DNA"/>
</dbReference>
<proteinExistence type="predicted"/>
<protein>
    <submittedName>
        <fullName evidence="1">Uncharacterized protein</fullName>
    </submittedName>
</protein>
<name>K1SMR1_9ZZZZ</name>
<accession>K1SMR1</accession>
<sequence length="221" mass="25375">FISLYANHKMGEFNILPIVGQNKLSEVYVVGQLHIDIFELTELPDMALSNRQGYKTDDPRYQAVLEYVRNTLLPDILKMRDVFVSLGKKKKEEEKLEQQRQKEASFKESVDKFRKNTAKKAATRISDRLGISTEKLEEVENILSEEINSNSPDLGIKSIIDSQKKKILISQTYKDKDLADIVYNMLVFNNVPTEDIIYTNCDNEISRIPEGDVGKSGIYDY</sequence>
<reference evidence="1" key="1">
    <citation type="journal article" date="2013" name="Environ. Microbiol.">
        <title>Microbiota from the distal guts of lean and obese adolescents exhibit partial functional redundancy besides clear differences in community structure.</title>
        <authorList>
            <person name="Ferrer M."/>
            <person name="Ruiz A."/>
            <person name="Lanza F."/>
            <person name="Haange S.B."/>
            <person name="Oberbach A."/>
            <person name="Till H."/>
            <person name="Bargiela R."/>
            <person name="Campoy C."/>
            <person name="Segura M.T."/>
            <person name="Richter M."/>
            <person name="von Bergen M."/>
            <person name="Seifert J."/>
            <person name="Suarez A."/>
        </authorList>
    </citation>
    <scope>NUCLEOTIDE SEQUENCE</scope>
</reference>
<organism evidence="1">
    <name type="scientific">human gut metagenome</name>
    <dbReference type="NCBI Taxonomy" id="408170"/>
    <lineage>
        <taxon>unclassified sequences</taxon>
        <taxon>metagenomes</taxon>
        <taxon>organismal metagenomes</taxon>
    </lineage>
</organism>
<comment type="caution">
    <text evidence="1">The sequence shown here is derived from an EMBL/GenBank/DDBJ whole genome shotgun (WGS) entry which is preliminary data.</text>
</comment>
<evidence type="ECO:0000313" key="1">
    <source>
        <dbReference type="EMBL" id="EKC55140.1"/>
    </source>
</evidence>